<organism evidence="3 4">
    <name type="scientific">Rotaria sordida</name>
    <dbReference type="NCBI Taxonomy" id="392033"/>
    <lineage>
        <taxon>Eukaryota</taxon>
        <taxon>Metazoa</taxon>
        <taxon>Spiralia</taxon>
        <taxon>Gnathifera</taxon>
        <taxon>Rotifera</taxon>
        <taxon>Eurotatoria</taxon>
        <taxon>Bdelloidea</taxon>
        <taxon>Philodinida</taxon>
        <taxon>Philodinidae</taxon>
        <taxon>Rotaria</taxon>
    </lineage>
</organism>
<feature type="domain" description="Reverse transcriptase" evidence="2">
    <location>
        <begin position="687"/>
        <end position="936"/>
    </location>
</feature>
<proteinExistence type="predicted"/>
<feature type="region of interest" description="Disordered" evidence="1">
    <location>
        <begin position="1"/>
        <end position="64"/>
    </location>
</feature>
<evidence type="ECO:0000259" key="2">
    <source>
        <dbReference type="PROSITE" id="PS50878"/>
    </source>
</evidence>
<sequence length="2013" mass="236743">MEASNSTLIPNGQRHSDQLPTSSRNQIERQQQHIPLGTKKNKRRKTCHGNRKLQRFKKKWRKRGLTEEEIQKLINEYNHSNQDGNQTNNQNKKLQHTTIEKMEVSNGLNDNINENNTTTSKSNKRKQQMTPSSSQRSTSRPSVKRMKRSKSSQITMTPLKPNFKLPIYLKAHPNLLFRTLRQLLKHTLRKKCERQFLHSRLQLLDQQCRLELRQNLWESYLNLGSEKEVWPNVVMKMAKTDEYLVCQQFVQKHLNEMKIKYDQFTNELKTQLQSCPVTLLPLQSILDQHLKEFIQLQQKYLATKIQYQLSRYQDMVTEIESFQILSSFPLTSDQQNTINRLIHVQEKQVQFYESLLKLEIRVSIDFLPRSFDELEGFITFDDYFPVVKDTQAIEFKQNYYKIIQKAKRTWLMTYIDAYESEIKKFKHQYENELHQFQLTNSNHGGINSGTRTIVNSLLDYINRRINRLKEETAYEKIPLYRKQILCVQQRLKPSKKMVTIKPTVIVDLLYHPFTAAQLDYLSRGPSYIRPNPSVFFPEKTFKKRIDRELQDIMKKLKKCMSGGDHQPKVPLNSRLYTSYSDQVQSCLNQAYMTPIPLIDQIRALRELKMVQSIRKKLKKYKLVLRQTDKSGVLHIGSAADYERKAIEYRRTTGAYEELTSNPFNDIICTVTRLLNHLKSFKRIYECQRIKMMPIREKTELAYMYFIPKPHKKGTPLRPILNTIHAASKQISQFLDKLLRPLFDRFVRQTTFVDGADLLEQLQKYIQKGYFNSSTLFITFDITNLYTMLPQEESLAILTEFLHTHNCERINGLSIDTIIELARIVLQANAFVYNNKFYRQIIGGAMGSAFTLTLANIFMWKWERQTILPKLSSHELYGRYIDDVFFTSNQCEEKVKELLETANNFHPNIKLEYKIGKSVPFLDVLIQNNNGIFASSLYHKPSAEPTVLSFLSDHPRHVFRNVIQTTLTRAVRYSSTFEIFDNERRAIRLMFLYNRYPSNYINQEFEKFFADYITSTSSSILPMITDESQFLALRQKLLNQPTAKQTQLVISAATVQLTQHTQNVTQPNTNTMEATIQRNNEKFKNNIFLHVKHEGRLKGLAREIHMIHDSHFKNTSHGDIRLVVGCRNNPNIEFELSRKRPSSSVLKDPLAKKRKPNEYQQAKMKNKFNQSQQNRKGQNKKKKNRQLRIKKKQVSSKLQFQLATMDSSEYFQNVSTSQVLPKKKILNPMDMTTSSDPTLLLPDYLTISDSKFKDLFLQSTTNNMSTDALIELLNQTEILLFIRELTQLINKFNYSQLQLEQWTFYNNLGMTEGIWTNRVSKKMAEANSMCYTYGRSKNLIKQRLAKYKLQCEKNQETINQCMKQAPLIIDMQTITTMINNLINKDQYELRFELDRRKTMLRLDAEEHKLVEQFYQLKPRQTEINSAKIIWKAINEQHNIIDEIVIFKKWLEVHAQISSYTFEDVQLPKINHIFISLFFQGQTSSAEHIAEQTIAKAEQMDNSINENDWSSSDDSDNDNDNDDDKEITYHHKETSSDKNIDWSDSSYLTHDDRLQSMTRFERRQACYYQAKIQQIRQQLRNENLILRPIYKDIGYHVESSNIFYNKVNEFMNQTSSYSFVFRLSRSYPTASQNRLAKIVERVETTLNNLLHSKSITEAQHMTMKIDRSTVRMHYLNFVSDTHKEGIPVQPIMVCNNGPTIGISRYLGRLLGLLFNDATYCKKFHKAYNIIHAMEFYQKSGQLRPTTLFASFNINDLCLNFSHQQVMNALEYFFNSYITSDHLIQGMTISTILQLVRLVLDEQYFIYNYKLYRQTAGGASGSSLTIPLAYIYLFYWQQDLLQDLINKNELFFRYRDEVFITWNRSEDELRTLLTTANSQFSQPIWNITDIGATIHFRDILITNNNGLLQTSVYHEQTFEHSLLPPSFRDIRQPAIKEDTWKWLRAAILKAIRYCSDGNIYYEEKNEINWQLKKHQVPAIIFNEAYQEILEDFGASVVYPPYTRSSYAIIRDHCTAI</sequence>
<gene>
    <name evidence="3" type="ORF">FNK824_LOCUS23463</name>
</gene>
<dbReference type="InterPro" id="IPR058912">
    <property type="entry name" value="HTH_animal"/>
</dbReference>
<dbReference type="EMBL" id="CAJOBE010004970">
    <property type="protein sequence ID" value="CAF3955274.1"/>
    <property type="molecule type" value="Genomic_DNA"/>
</dbReference>
<feature type="region of interest" description="Disordered" evidence="1">
    <location>
        <begin position="1502"/>
        <end position="1536"/>
    </location>
</feature>
<dbReference type="Pfam" id="PF26215">
    <property type="entry name" value="HTH_animal"/>
    <property type="match status" value="1"/>
</dbReference>
<feature type="region of interest" description="Disordered" evidence="1">
    <location>
        <begin position="1137"/>
        <end position="1189"/>
    </location>
</feature>
<evidence type="ECO:0000256" key="1">
    <source>
        <dbReference type="SAM" id="MobiDB-lite"/>
    </source>
</evidence>
<dbReference type="PANTHER" id="PTHR21301">
    <property type="entry name" value="REVERSE TRANSCRIPTASE"/>
    <property type="match status" value="1"/>
</dbReference>
<dbReference type="Proteomes" id="UP000663874">
    <property type="component" value="Unassembled WGS sequence"/>
</dbReference>
<dbReference type="InterPro" id="IPR000477">
    <property type="entry name" value="RT_dom"/>
</dbReference>
<dbReference type="PROSITE" id="PS50878">
    <property type="entry name" value="RT_POL"/>
    <property type="match status" value="1"/>
</dbReference>
<feature type="compositionally biased region" description="Basic residues" evidence="1">
    <location>
        <begin position="39"/>
        <end position="63"/>
    </location>
</feature>
<feature type="compositionally biased region" description="Low complexity" evidence="1">
    <location>
        <begin position="128"/>
        <end position="141"/>
    </location>
</feature>
<dbReference type="PANTHER" id="PTHR21301:SF10">
    <property type="entry name" value="REVERSE TRANSCRIPTASE DOMAIN-CONTAINING PROTEIN"/>
    <property type="match status" value="1"/>
</dbReference>
<reference evidence="3" key="1">
    <citation type="submission" date="2021-02" db="EMBL/GenBank/DDBJ databases">
        <authorList>
            <person name="Nowell W R."/>
        </authorList>
    </citation>
    <scope>NUCLEOTIDE SEQUENCE</scope>
</reference>
<evidence type="ECO:0000313" key="3">
    <source>
        <dbReference type="EMBL" id="CAF3955274.1"/>
    </source>
</evidence>
<evidence type="ECO:0000313" key="4">
    <source>
        <dbReference type="Proteomes" id="UP000663874"/>
    </source>
</evidence>
<feature type="compositionally biased region" description="Basic residues" evidence="1">
    <location>
        <begin position="1176"/>
        <end position="1189"/>
    </location>
</feature>
<feature type="compositionally biased region" description="Basic and acidic residues" evidence="1">
    <location>
        <begin position="1524"/>
        <end position="1536"/>
    </location>
</feature>
<feature type="region of interest" description="Disordered" evidence="1">
    <location>
        <begin position="104"/>
        <end position="156"/>
    </location>
</feature>
<comment type="caution">
    <text evidence="3">The sequence shown here is derived from an EMBL/GenBank/DDBJ whole genome shotgun (WGS) entry which is preliminary data.</text>
</comment>
<name>A0A819KU75_9BILA</name>
<protein>
    <recommendedName>
        <fullName evidence="2">Reverse transcriptase domain-containing protein</fullName>
    </recommendedName>
</protein>
<feature type="compositionally biased region" description="Polar residues" evidence="1">
    <location>
        <begin position="1"/>
        <end position="10"/>
    </location>
</feature>
<feature type="compositionally biased region" description="Acidic residues" evidence="1">
    <location>
        <begin position="1509"/>
        <end position="1523"/>
    </location>
</feature>
<accession>A0A819KU75</accession>